<evidence type="ECO:0000256" key="2">
    <source>
        <dbReference type="SAM" id="Phobius"/>
    </source>
</evidence>
<gene>
    <name evidence="3" type="ORF">COCNU_15G001730</name>
</gene>
<dbReference type="Proteomes" id="UP000797356">
    <property type="component" value="Chromosome 15"/>
</dbReference>
<evidence type="ECO:0000256" key="1">
    <source>
        <dbReference type="SAM" id="MobiDB-lite"/>
    </source>
</evidence>
<feature type="compositionally biased region" description="Pro residues" evidence="1">
    <location>
        <begin position="207"/>
        <end position="216"/>
    </location>
</feature>
<dbReference type="AlphaFoldDB" id="A0A8K0IWQ4"/>
<protein>
    <submittedName>
        <fullName evidence="3">Neurofilament medium polypeptide</fullName>
    </submittedName>
</protein>
<keyword evidence="4" id="KW-1185">Reference proteome</keyword>
<organism evidence="3 4">
    <name type="scientific">Cocos nucifera</name>
    <name type="common">Coconut palm</name>
    <dbReference type="NCBI Taxonomy" id="13894"/>
    <lineage>
        <taxon>Eukaryota</taxon>
        <taxon>Viridiplantae</taxon>
        <taxon>Streptophyta</taxon>
        <taxon>Embryophyta</taxon>
        <taxon>Tracheophyta</taxon>
        <taxon>Spermatophyta</taxon>
        <taxon>Magnoliopsida</taxon>
        <taxon>Liliopsida</taxon>
        <taxon>Arecaceae</taxon>
        <taxon>Arecoideae</taxon>
        <taxon>Cocoseae</taxon>
        <taxon>Attaleinae</taxon>
        <taxon>Cocos</taxon>
    </lineage>
</organism>
<evidence type="ECO:0000313" key="4">
    <source>
        <dbReference type="Proteomes" id="UP000797356"/>
    </source>
</evidence>
<evidence type="ECO:0000313" key="3">
    <source>
        <dbReference type="EMBL" id="KAG1369807.1"/>
    </source>
</evidence>
<keyword evidence="2" id="KW-0812">Transmembrane</keyword>
<feature type="transmembrane region" description="Helical" evidence="2">
    <location>
        <begin position="351"/>
        <end position="372"/>
    </location>
</feature>
<comment type="caution">
    <text evidence="3">The sequence shown here is derived from an EMBL/GenBank/DDBJ whole genome shotgun (WGS) entry which is preliminary data.</text>
</comment>
<feature type="compositionally biased region" description="Basic and acidic residues" evidence="1">
    <location>
        <begin position="150"/>
        <end position="174"/>
    </location>
</feature>
<reference evidence="3" key="1">
    <citation type="journal article" date="2017" name="Gigascience">
        <title>The genome draft of coconut (Cocos nucifera).</title>
        <authorList>
            <person name="Xiao Y."/>
            <person name="Xu P."/>
            <person name="Fan H."/>
            <person name="Baudouin L."/>
            <person name="Xia W."/>
            <person name="Bocs S."/>
            <person name="Xu J."/>
            <person name="Li Q."/>
            <person name="Guo A."/>
            <person name="Zhou L."/>
            <person name="Li J."/>
            <person name="Wu Y."/>
            <person name="Ma Z."/>
            <person name="Armero A."/>
            <person name="Issali A.E."/>
            <person name="Liu N."/>
            <person name="Peng M."/>
            <person name="Yang Y."/>
        </authorList>
    </citation>
    <scope>NUCLEOTIDE SEQUENCE</scope>
    <source>
        <tissue evidence="3">Spear leaf of Hainan Tall coconut</tissue>
    </source>
</reference>
<keyword evidence="2" id="KW-0472">Membrane</keyword>
<dbReference type="OrthoDB" id="1920188at2759"/>
<feature type="compositionally biased region" description="Basic and acidic residues" evidence="1">
    <location>
        <begin position="218"/>
        <end position="240"/>
    </location>
</feature>
<feature type="compositionally biased region" description="Basic and acidic residues" evidence="1">
    <location>
        <begin position="293"/>
        <end position="315"/>
    </location>
</feature>
<feature type="compositionally biased region" description="Basic and acidic residues" evidence="1">
    <location>
        <begin position="323"/>
        <end position="336"/>
    </location>
</feature>
<name>A0A8K0IWQ4_COCNU</name>
<accession>A0A8K0IWQ4</accession>
<feature type="region of interest" description="Disordered" evidence="1">
    <location>
        <begin position="57"/>
        <end position="353"/>
    </location>
</feature>
<feature type="compositionally biased region" description="Basic and acidic residues" evidence="1">
    <location>
        <begin position="57"/>
        <end position="66"/>
    </location>
</feature>
<dbReference type="EMBL" id="CM017886">
    <property type="protein sequence ID" value="KAG1369807.1"/>
    <property type="molecule type" value="Genomic_DNA"/>
</dbReference>
<keyword evidence="2" id="KW-1133">Transmembrane helix</keyword>
<reference evidence="3" key="2">
    <citation type="submission" date="2019-07" db="EMBL/GenBank/DDBJ databases">
        <authorList>
            <person name="Yang Y."/>
            <person name="Bocs S."/>
            <person name="Baudouin L."/>
        </authorList>
    </citation>
    <scope>NUCLEOTIDE SEQUENCE</scope>
    <source>
        <tissue evidence="3">Spear leaf of Hainan Tall coconut</tissue>
    </source>
</reference>
<feature type="compositionally biased region" description="Basic and acidic residues" evidence="1">
    <location>
        <begin position="92"/>
        <end position="142"/>
    </location>
</feature>
<sequence>MLATQVIERFQKVFRIPNGVDLDRIDAGFDEENAILIVLIPKLIIGDVSGVEIEENKRVEDERGGEEGQEASLEQDKQEGGGATSKEEEQEEKGKGEEASIAEDEQREKGEDVEVFMKEKEQEAKREGEEASLKDQQVKESLSDQEGEPELEKEPIGMEQKIPKEEGKEDRGSRVPDQPPTPPVPVEIYDLDEEPPPSEHKKELPIPISPPTPPIPVETHDSDKEPPSEPKEAECQKELKIPMAPPTPPVPVETHDLDEVPPSPKALEPEEAEQEKELQIPRAPDLPPMPQEPIKDLEIDQESREPIRTHPRPEDLGLGEEVGVEKREGNGNESGKKGRKKGKGKGGSLPFTPSLASTAFLLSLAVLAFHFLRGRKK</sequence>
<proteinExistence type="predicted"/>